<comment type="catalytic activity">
    <reaction evidence="12">
        <text>a 1,2-diacyl-sn-glycero-3-phospho-L-serine + H(+) = a 1,2-diacyl-sn-glycero-3-phosphoethanolamine + CO2</text>
        <dbReference type="Rhea" id="RHEA:20828"/>
        <dbReference type="ChEBI" id="CHEBI:15378"/>
        <dbReference type="ChEBI" id="CHEBI:16526"/>
        <dbReference type="ChEBI" id="CHEBI:57262"/>
        <dbReference type="ChEBI" id="CHEBI:64612"/>
        <dbReference type="EC" id="4.1.1.65"/>
    </reaction>
</comment>
<dbReference type="GO" id="GO:0006646">
    <property type="term" value="P:phosphatidylethanolamine biosynthetic process"/>
    <property type="evidence" value="ECO:0007669"/>
    <property type="project" value="UniProtKB-UniRule"/>
</dbReference>
<keyword evidence="10 12" id="KW-1208">Phospholipid metabolism</keyword>
<evidence type="ECO:0000256" key="5">
    <source>
        <dbReference type="ARBA" id="ARBA00022989"/>
    </source>
</evidence>
<keyword evidence="12" id="KW-0999">Mitochondrion inner membrane</keyword>
<reference evidence="15" key="1">
    <citation type="journal article" date="2014" name="Proc. Natl. Acad. Sci. U.S.A.">
        <title>Extensive sampling of basidiomycete genomes demonstrates inadequacy of the white-rot/brown-rot paradigm for wood decay fungi.</title>
        <authorList>
            <person name="Riley R."/>
            <person name="Salamov A.A."/>
            <person name="Brown D.W."/>
            <person name="Nagy L.G."/>
            <person name="Floudas D."/>
            <person name="Held B.W."/>
            <person name="Levasseur A."/>
            <person name="Lombard V."/>
            <person name="Morin E."/>
            <person name="Otillar R."/>
            <person name="Lindquist E.A."/>
            <person name="Sun H."/>
            <person name="LaButti K.M."/>
            <person name="Schmutz J."/>
            <person name="Jabbour D."/>
            <person name="Luo H."/>
            <person name="Baker S.E."/>
            <person name="Pisabarro A.G."/>
            <person name="Walton J.D."/>
            <person name="Blanchette R.A."/>
            <person name="Henrissat B."/>
            <person name="Martin F."/>
            <person name="Cullen D."/>
            <person name="Hibbett D.S."/>
            <person name="Grigoriev I.V."/>
        </authorList>
    </citation>
    <scope>NUCLEOTIDE SEQUENCE [LARGE SCALE GENOMIC DNA]</scope>
    <source>
        <strain evidence="15">CBS 339.88</strain>
    </source>
</reference>
<evidence type="ECO:0000256" key="9">
    <source>
        <dbReference type="ARBA" id="ARBA00023239"/>
    </source>
</evidence>
<comment type="pathway">
    <text evidence="1">Lipid metabolism.</text>
</comment>
<feature type="active site" description="Charge relay system; for autoendoproteolytic cleavage activity" evidence="12">
    <location>
        <position position="522"/>
    </location>
</feature>
<keyword evidence="15" id="KW-1185">Reference proteome</keyword>
<evidence type="ECO:0000256" key="1">
    <source>
        <dbReference type="ARBA" id="ARBA00005189"/>
    </source>
</evidence>
<dbReference type="GO" id="GO:0005743">
    <property type="term" value="C:mitochondrial inner membrane"/>
    <property type="evidence" value="ECO:0007669"/>
    <property type="project" value="UniProtKB-SubCell"/>
</dbReference>
<organism evidence="14 15">
    <name type="scientific">Galerina marginata (strain CBS 339.88)</name>
    <dbReference type="NCBI Taxonomy" id="685588"/>
    <lineage>
        <taxon>Eukaryota</taxon>
        <taxon>Fungi</taxon>
        <taxon>Dikarya</taxon>
        <taxon>Basidiomycota</taxon>
        <taxon>Agaricomycotina</taxon>
        <taxon>Agaricomycetes</taxon>
        <taxon>Agaricomycetidae</taxon>
        <taxon>Agaricales</taxon>
        <taxon>Agaricineae</taxon>
        <taxon>Strophariaceae</taxon>
        <taxon>Galerina</taxon>
    </lineage>
</organism>
<dbReference type="InterPro" id="IPR033177">
    <property type="entry name" value="PSD-B"/>
</dbReference>
<keyword evidence="6 12" id="KW-0443">Lipid metabolism</keyword>
<comment type="subcellular location">
    <molecule>Phosphatidylserine decarboxylase 1 alpha chain</molecule>
    <subcellularLocation>
        <location evidence="12">Mitochondrion inner membrane</location>
        <topology evidence="12">Peripheral membrane protein</topology>
        <orientation evidence="12">Intermembrane side</orientation>
    </subcellularLocation>
    <text evidence="12">Anchored to the mitochondrial inner membrane through its interaction with the integral membrane beta chain.</text>
</comment>
<comment type="subcellular location">
    <molecule>Phosphatidylserine decarboxylase 1 beta chain</molecule>
    <subcellularLocation>
        <location evidence="12">Mitochondrion inner membrane</location>
        <topology evidence="12">Single-pass membrane protein</topology>
        <orientation evidence="12">Intermembrane side</orientation>
    </subcellularLocation>
</comment>
<dbReference type="GO" id="GO:0004609">
    <property type="term" value="F:phosphatidylserine decarboxylase activity"/>
    <property type="evidence" value="ECO:0007669"/>
    <property type="project" value="UniProtKB-UniRule"/>
</dbReference>
<dbReference type="InterPro" id="IPR033661">
    <property type="entry name" value="PSD_type1_euk"/>
</dbReference>
<feature type="active site" description="Charge relay system; for autoendoproteolytic cleavage activity" evidence="12">
    <location>
        <position position="228"/>
    </location>
</feature>
<feature type="region of interest" description="Disordered" evidence="13">
    <location>
        <begin position="298"/>
        <end position="341"/>
    </location>
</feature>
<evidence type="ECO:0000313" key="15">
    <source>
        <dbReference type="Proteomes" id="UP000027222"/>
    </source>
</evidence>
<comment type="function">
    <text evidence="12">Catalyzes the formation of phosphatidylethanolamine (PtdEtn) from phosphatidylserine (PtdSer). Plays a central role in phospholipid metabolism and in the interorganelle trafficking of phosphatidylserine.</text>
</comment>
<evidence type="ECO:0000256" key="10">
    <source>
        <dbReference type="ARBA" id="ARBA00023264"/>
    </source>
</evidence>
<dbReference type="Pfam" id="PF02666">
    <property type="entry name" value="PS_Dcarbxylase"/>
    <property type="match status" value="2"/>
</dbReference>
<evidence type="ECO:0000256" key="11">
    <source>
        <dbReference type="ARBA" id="ARBA00023317"/>
    </source>
</evidence>
<sequence length="563" mass="61708">MLFSRKSILTKGKKPLYAASRVINASCGSATSVFARCWVHSTNKTSALFKTVKNQGFRRAYSTKSGTQGTAGNGPNGLNDSGLPLYRKLVNAWTETPTKWYPLPLAVGALLLVAIQYRKKARRARLEVELNEDGQEIIKLKGPWHVHVIGALPLRNMSRLWGYVNSLELPVWFRPYGLGLYASAFGCNLDEIEPSDLREYPSLGAFFYRKLKDGVRPVDDAILVSPADGTILHFGAVQESRVEQVKGITYSLDALLGIERPGSPSSIVAHTRDMSVVDDHEFAIVNGIEYSLEQLIGSSSPASGTQTPSESSTSSSANTLVNTPSTSSTATDDHIPKKFGDQIDASVNSNRDTEEALLHDASVALQMGVKTPTESRRRSVTSGKHVRPGNSLFFSVIYLAPGDYHRFHSPTAWVVEKRRHFVGELFSVSPWMAKRLENLFVLNERVALLGRWKHGFFGMVPVGATNVGSIKVNFDQDLRTNLRGRRPPPGAYTEAVYSAASPILRGQPLTPAEEMGGFCLGSTIVLVFEAPSDFEFSVHPGQKVKVGQRLGDVVEKMAKVKTD</sequence>
<comment type="pathway">
    <text evidence="12">Phospholipid metabolism; phosphatidylethanolamine biosynthesis; phosphatidylethanolamine from CDP-diacylglycerol: step 2/2.</text>
</comment>
<protein>
    <recommendedName>
        <fullName evidence="12">Phosphatidylserine decarboxylase proenzyme 1, mitochondrial</fullName>
        <ecNumber evidence="12">4.1.1.65</ecNumber>
    </recommendedName>
    <component>
        <recommendedName>
            <fullName evidence="12">Phosphatidylserine decarboxylase 1 beta chain</fullName>
        </recommendedName>
    </component>
    <component>
        <recommendedName>
            <fullName evidence="12">Phosphatidylserine decarboxylase 1 alpha chain</fullName>
        </recommendedName>
    </component>
</protein>
<evidence type="ECO:0000256" key="2">
    <source>
        <dbReference type="ARBA" id="ARBA00022516"/>
    </source>
</evidence>
<evidence type="ECO:0000256" key="6">
    <source>
        <dbReference type="ARBA" id="ARBA00023098"/>
    </source>
</evidence>
<dbReference type="HOGENOM" id="CLU_029061_1_1_1"/>
<dbReference type="GO" id="GO:0016540">
    <property type="term" value="P:protein autoprocessing"/>
    <property type="evidence" value="ECO:0007669"/>
    <property type="project" value="UniProtKB-UniRule"/>
</dbReference>
<dbReference type="Proteomes" id="UP000027222">
    <property type="component" value="Unassembled WGS sequence"/>
</dbReference>
<dbReference type="STRING" id="685588.A0A067TLV0"/>
<feature type="compositionally biased region" description="Polar residues" evidence="13">
    <location>
        <begin position="320"/>
        <end position="330"/>
    </location>
</feature>
<keyword evidence="8 12" id="KW-0594">Phospholipid biosynthesis</keyword>
<keyword evidence="2 12" id="KW-0444">Lipid biosynthesis</keyword>
<feature type="active site" description="Charge relay system; for autoendoproteolytic cleavage activity" evidence="12">
    <location>
        <position position="408"/>
    </location>
</feature>
<evidence type="ECO:0000256" key="12">
    <source>
        <dbReference type="HAMAP-Rule" id="MF_03208"/>
    </source>
</evidence>
<feature type="compositionally biased region" description="Low complexity" evidence="13">
    <location>
        <begin position="303"/>
        <end position="319"/>
    </location>
</feature>
<feature type="compositionally biased region" description="Basic and acidic residues" evidence="13">
    <location>
        <begin position="331"/>
        <end position="341"/>
    </location>
</feature>
<feature type="active site" description="Schiff-base intermediate with substrate; via pyruvic acid; for decarboxylase activity" evidence="12">
    <location>
        <position position="522"/>
    </location>
</feature>
<keyword evidence="7 12" id="KW-0472">Membrane</keyword>
<dbReference type="HAMAP" id="MF_03208">
    <property type="entry name" value="PS_decarb_PSD_B_type1_euk"/>
    <property type="match status" value="1"/>
</dbReference>
<feature type="topological domain" description="Mitochondrial matrix" evidence="12">
    <location>
        <begin position="1"/>
        <end position="104"/>
    </location>
</feature>
<keyword evidence="12" id="KW-0865">Zymogen</keyword>
<comment type="subunit">
    <text evidence="12">Heterodimer of a large membrane-associated beta subunit and a small pyruvoyl-containing alpha subunit.</text>
</comment>
<proteinExistence type="inferred from homology"/>
<keyword evidence="3 12" id="KW-0812">Transmembrane</keyword>
<dbReference type="PANTHER" id="PTHR10067">
    <property type="entry name" value="PHOSPHATIDYLSERINE DECARBOXYLASE"/>
    <property type="match status" value="1"/>
</dbReference>
<keyword evidence="9 12" id="KW-0456">Lyase</keyword>
<evidence type="ECO:0000256" key="13">
    <source>
        <dbReference type="SAM" id="MobiDB-lite"/>
    </source>
</evidence>
<dbReference type="NCBIfam" id="TIGR00163">
    <property type="entry name" value="PS_decarb"/>
    <property type="match status" value="1"/>
</dbReference>
<evidence type="ECO:0000256" key="8">
    <source>
        <dbReference type="ARBA" id="ARBA00023209"/>
    </source>
</evidence>
<comment type="cofactor">
    <cofactor evidence="12">
        <name>pyruvate</name>
        <dbReference type="ChEBI" id="CHEBI:15361"/>
    </cofactor>
    <text evidence="12">Binds 1 pyruvoyl group covalently per subunit.</text>
</comment>
<comment type="similarity">
    <text evidence="12">Belongs to the phosphatidylserine decarboxylase family. PSD-B subfamily. Eukaryotic type I sub-subfamily.</text>
</comment>
<dbReference type="EMBL" id="KL142371">
    <property type="protein sequence ID" value="KDR80879.1"/>
    <property type="molecule type" value="Genomic_DNA"/>
</dbReference>
<evidence type="ECO:0000256" key="4">
    <source>
        <dbReference type="ARBA" id="ARBA00022793"/>
    </source>
</evidence>
<gene>
    <name evidence="12" type="primary">PSD1</name>
    <name evidence="14" type="ORF">GALMADRAFT_241366</name>
</gene>
<keyword evidence="4 12" id="KW-0210">Decarboxylase</keyword>
<keyword evidence="12" id="KW-0496">Mitochondrion</keyword>
<dbReference type="UniPathway" id="UPA00558">
    <property type="reaction ID" value="UER00616"/>
</dbReference>
<feature type="site" description="Cleavage (non-hydrolytic); by autocatalysis" evidence="12">
    <location>
        <begin position="521"/>
        <end position="522"/>
    </location>
</feature>
<accession>A0A067TLV0</accession>
<dbReference type="PANTHER" id="PTHR10067:SF6">
    <property type="entry name" value="PHOSPHATIDYLSERINE DECARBOXYLASE PROENZYME, MITOCHONDRIAL"/>
    <property type="match status" value="1"/>
</dbReference>
<keyword evidence="11 12" id="KW-0670">Pyruvate</keyword>
<feature type="topological domain" description="Mitochondrial intermembrane" evidence="12">
    <location>
        <begin position="124"/>
        <end position="563"/>
    </location>
</feature>
<dbReference type="InterPro" id="IPR003817">
    <property type="entry name" value="PS_Dcarbxylase"/>
</dbReference>
<dbReference type="EC" id="4.1.1.65" evidence="12"/>
<keyword evidence="5 12" id="KW-1133">Transmembrane helix</keyword>
<evidence type="ECO:0000256" key="3">
    <source>
        <dbReference type="ARBA" id="ARBA00022692"/>
    </source>
</evidence>
<comment type="PTM">
    <text evidence="12">Is synthesized initially as an inactive proenzyme. Formation of the active enzyme involves a self-maturation process in which the active site pyruvoyl group is generated from an internal serine residue via an autocatalytic post-translational modification. Two non-identical subunits are generated from the proenzyme in this reaction, and the pyruvate is formed at the N-terminus of the alpha chain, which is derived from the carboxyl end of the proenzyme. The autoendoproteolytic cleavage occurs by a canonical serine protease mechanism, in which the side chain hydroxyl group of the serine supplies its oxygen atom to form the C-terminus of the beta chain, while the remainder of the serine residue undergoes an oxidative deamination to produce ammonia and the pyruvoyl prosthetic group on the alpha chain. During this reaction, the Ser that is part of the protease active site of the proenzyme becomes the pyruvoyl prosthetic group, which constitutes an essential element of the active site of the mature decarboxylase.</text>
</comment>
<feature type="modified residue" description="Pyruvic acid (Ser); by autocatalysis" evidence="12">
    <location>
        <position position="522"/>
    </location>
</feature>
<name>A0A067TLV0_GALM3</name>
<evidence type="ECO:0000313" key="14">
    <source>
        <dbReference type="EMBL" id="KDR80879.1"/>
    </source>
</evidence>
<dbReference type="OrthoDB" id="4330at2759"/>
<evidence type="ECO:0000256" key="7">
    <source>
        <dbReference type="ARBA" id="ARBA00023136"/>
    </source>
</evidence>
<feature type="chain" id="PRO_5023255718" description="Phosphatidylserine decarboxylase 1 beta chain" evidence="12">
    <location>
        <begin position="1"/>
        <end position="521"/>
    </location>
</feature>
<feature type="chain" id="PRO_5023255717" description="Phosphatidylserine decarboxylase 1 alpha chain" evidence="12">
    <location>
        <begin position="522"/>
        <end position="563"/>
    </location>
</feature>
<dbReference type="AlphaFoldDB" id="A0A067TLV0"/>